<dbReference type="RefSeq" id="WP_285762855.1">
    <property type="nucleotide sequence ID" value="NZ_BSYJ01000001.1"/>
</dbReference>
<protein>
    <submittedName>
        <fullName evidence="2">YfeK family protein</fullName>
    </submittedName>
</protein>
<comment type="caution">
    <text evidence="2">The sequence shown here is derived from an EMBL/GenBank/DDBJ whole genome shotgun (WGS) entry which is preliminary data.</text>
</comment>
<proteinExistence type="predicted"/>
<organism evidence="2 3">
    <name type="scientific">Biformimicrobium ophioploci</name>
    <dbReference type="NCBI Taxonomy" id="3036711"/>
    <lineage>
        <taxon>Bacteria</taxon>
        <taxon>Pseudomonadati</taxon>
        <taxon>Pseudomonadota</taxon>
        <taxon>Gammaproteobacteria</taxon>
        <taxon>Cellvibrionales</taxon>
        <taxon>Microbulbiferaceae</taxon>
        <taxon>Biformimicrobium</taxon>
    </lineage>
</organism>
<accession>A0ABQ6LWF7</accession>
<dbReference type="InterPro" id="IPR035242">
    <property type="entry name" value="DUF5329"/>
</dbReference>
<dbReference type="Pfam" id="PF17263">
    <property type="entry name" value="DUF5329"/>
    <property type="match status" value="1"/>
</dbReference>
<feature type="chain" id="PRO_5047283165" evidence="1">
    <location>
        <begin position="25"/>
        <end position="126"/>
    </location>
</feature>
<dbReference type="EMBL" id="BSYJ01000001">
    <property type="protein sequence ID" value="GMG86352.1"/>
    <property type="molecule type" value="Genomic_DNA"/>
</dbReference>
<evidence type="ECO:0000313" key="2">
    <source>
        <dbReference type="EMBL" id="GMG86352.1"/>
    </source>
</evidence>
<sequence length="126" mass="14391">MYLKKLLLALLLVVPGTLPLASLAEEPDAAVQREIDHLLGFVHASTCDFYRNGKWYPASEALEHIRMKYRYVQKRGLVKSAEDFINYAASESSISGKPYKVRCGDAKEILSSDWLLLELRNFRNTR</sequence>
<evidence type="ECO:0000256" key="1">
    <source>
        <dbReference type="SAM" id="SignalP"/>
    </source>
</evidence>
<gene>
    <name evidence="2" type="ORF">MNKW57_06730</name>
</gene>
<feature type="signal peptide" evidence="1">
    <location>
        <begin position="1"/>
        <end position="24"/>
    </location>
</feature>
<keyword evidence="1" id="KW-0732">Signal</keyword>
<keyword evidence="3" id="KW-1185">Reference proteome</keyword>
<evidence type="ECO:0000313" key="3">
    <source>
        <dbReference type="Proteomes" id="UP001224392"/>
    </source>
</evidence>
<dbReference type="Proteomes" id="UP001224392">
    <property type="component" value="Unassembled WGS sequence"/>
</dbReference>
<reference evidence="2 3" key="1">
    <citation type="submission" date="2023-04" db="EMBL/GenBank/DDBJ databases">
        <title>Marinobulbifer ophiurae gen. nov., sp. Nov., isolate from tissue of brittle star Ophioplocus japonicus.</title>
        <authorList>
            <person name="Kawano K."/>
            <person name="Sawayama S."/>
            <person name="Nakagawa S."/>
        </authorList>
    </citation>
    <scope>NUCLEOTIDE SEQUENCE [LARGE SCALE GENOMIC DNA]</scope>
    <source>
        <strain evidence="2 3">NKW57</strain>
    </source>
</reference>
<name>A0ABQ6LWF7_9GAMM</name>